<keyword evidence="2" id="KW-1185">Reference proteome</keyword>
<dbReference type="PANTHER" id="PTHR35617">
    <property type="entry name" value="PHAGE_INTEGRASE DOMAIN-CONTAINING PROTEIN"/>
    <property type="match status" value="1"/>
</dbReference>
<organism evidence="1 2">
    <name type="scientific">Holothuria leucospilota</name>
    <name type="common">Black long sea cucumber</name>
    <name type="synonym">Mertensiothuria leucospilota</name>
    <dbReference type="NCBI Taxonomy" id="206669"/>
    <lineage>
        <taxon>Eukaryota</taxon>
        <taxon>Metazoa</taxon>
        <taxon>Echinodermata</taxon>
        <taxon>Eleutherozoa</taxon>
        <taxon>Echinozoa</taxon>
        <taxon>Holothuroidea</taxon>
        <taxon>Aspidochirotacea</taxon>
        <taxon>Aspidochirotida</taxon>
        <taxon>Holothuriidae</taxon>
        <taxon>Holothuria</taxon>
    </lineage>
</organism>
<dbReference type="OrthoDB" id="6769862at2759"/>
<dbReference type="PANTHER" id="PTHR35617:SF3">
    <property type="entry name" value="CORE-BINDING (CB) DOMAIN-CONTAINING PROTEIN"/>
    <property type="match status" value="1"/>
</dbReference>
<evidence type="ECO:0000313" key="1">
    <source>
        <dbReference type="EMBL" id="KAJ8034648.1"/>
    </source>
</evidence>
<reference evidence="1" key="1">
    <citation type="submission" date="2021-10" db="EMBL/GenBank/DDBJ databases">
        <title>Tropical sea cucumber genome reveals ecological adaptation and Cuvierian tubules defense mechanism.</title>
        <authorList>
            <person name="Chen T."/>
        </authorList>
    </citation>
    <scope>NUCLEOTIDE SEQUENCE</scope>
    <source>
        <strain evidence="1">Nanhai2018</strain>
        <tissue evidence="1">Muscle</tissue>
    </source>
</reference>
<sequence>MGVKLSFSKYAKDELVCAYSAIDTYLEMTRPLRTDNKFFISYLKPHKAVTKETISRWIKLVLGASGLNTDIFQALTRTASASAAFDTI</sequence>
<comment type="caution">
    <text evidence="1">The sequence shown here is derived from an EMBL/GenBank/DDBJ whole genome shotgun (WGS) entry which is preliminary data.</text>
</comment>
<gene>
    <name evidence="1" type="ORF">HOLleu_21575</name>
</gene>
<dbReference type="Proteomes" id="UP001152320">
    <property type="component" value="Chromosome 10"/>
</dbReference>
<name>A0A9Q1H6K2_HOLLE</name>
<accession>A0A9Q1H6K2</accession>
<evidence type="ECO:0000313" key="2">
    <source>
        <dbReference type="Proteomes" id="UP001152320"/>
    </source>
</evidence>
<dbReference type="AlphaFoldDB" id="A0A9Q1H6K2"/>
<proteinExistence type="predicted"/>
<dbReference type="EMBL" id="JAIZAY010000010">
    <property type="protein sequence ID" value="KAJ8034648.1"/>
    <property type="molecule type" value="Genomic_DNA"/>
</dbReference>
<protein>
    <submittedName>
        <fullName evidence="1">Uncharacterized protein</fullName>
    </submittedName>
</protein>